<evidence type="ECO:0000313" key="3">
    <source>
        <dbReference type="Proteomes" id="UP000075613"/>
    </source>
</evidence>
<feature type="transmembrane region" description="Helical" evidence="1">
    <location>
        <begin position="70"/>
        <end position="89"/>
    </location>
</feature>
<accession>A0A149Q1F7</accession>
<dbReference type="Proteomes" id="UP000075613">
    <property type="component" value="Unassembled WGS sequence"/>
</dbReference>
<gene>
    <name evidence="2" type="ORF">CI15_00820</name>
</gene>
<keyword evidence="1" id="KW-1133">Transmembrane helix</keyword>
<protein>
    <submittedName>
        <fullName evidence="2">Uncharacterized protein</fullName>
    </submittedName>
</protein>
<comment type="caution">
    <text evidence="2">The sequence shown here is derived from an EMBL/GenBank/DDBJ whole genome shotgun (WGS) entry which is preliminary data.</text>
</comment>
<keyword evidence="1" id="KW-0472">Membrane</keyword>
<evidence type="ECO:0000313" key="2">
    <source>
        <dbReference type="EMBL" id="KXU91161.1"/>
    </source>
</evidence>
<feature type="transmembrane region" description="Helical" evidence="1">
    <location>
        <begin position="43"/>
        <end position="64"/>
    </location>
</feature>
<proteinExistence type="predicted"/>
<keyword evidence="3" id="KW-1185">Reference proteome</keyword>
<evidence type="ECO:0000256" key="1">
    <source>
        <dbReference type="SAM" id="Phobius"/>
    </source>
</evidence>
<name>A0A149Q1F7_9BURK</name>
<organism evidence="2 3">
    <name type="scientific">Paraburkholderia monticola</name>
    <dbReference type="NCBI Taxonomy" id="1399968"/>
    <lineage>
        <taxon>Bacteria</taxon>
        <taxon>Pseudomonadati</taxon>
        <taxon>Pseudomonadota</taxon>
        <taxon>Betaproteobacteria</taxon>
        <taxon>Burkholderiales</taxon>
        <taxon>Burkholderiaceae</taxon>
        <taxon>Paraburkholderia</taxon>
    </lineage>
</organism>
<reference evidence="2 3" key="1">
    <citation type="journal article" date="2015" name="Int. J. Syst. Evol. Microbiol.">
        <title>Burkholderia monticola sp. nov., isolated from mountain soil.</title>
        <authorList>
            <person name="Baek I."/>
            <person name="Seo B."/>
            <person name="Lee I."/>
            <person name="Yi H."/>
            <person name="Chun J."/>
        </authorList>
    </citation>
    <scope>NUCLEOTIDE SEQUENCE [LARGE SCALE GENOMIC DNA]</scope>
    <source>
        <strain evidence="2 3">JC2948</strain>
    </source>
</reference>
<dbReference type="EMBL" id="LRBG01000001">
    <property type="protein sequence ID" value="KXU91161.1"/>
    <property type="molecule type" value="Genomic_DNA"/>
</dbReference>
<keyword evidence="1" id="KW-0812">Transmembrane</keyword>
<dbReference type="AlphaFoldDB" id="A0A149Q1F7"/>
<sequence length="102" mass="11057">MVRTAACGLDYVPFLLAKLDRYEQTDARRLIGSVDNGRWRVDVVLTAVIVAVAPGIVLIVLISVSVLMSLLTVISAIGRMLLLLVLIVVGTQRGRNEQPADD</sequence>